<dbReference type="Pfam" id="PF00270">
    <property type="entry name" value="DEAD"/>
    <property type="match status" value="1"/>
</dbReference>
<gene>
    <name evidence="4" type="primary">rhlE_2</name>
    <name evidence="4" type="ORF">I601_2773</name>
</gene>
<dbReference type="GO" id="GO:0003676">
    <property type="term" value="F:nucleic acid binding"/>
    <property type="evidence" value="ECO:0007669"/>
    <property type="project" value="InterPro"/>
</dbReference>
<dbReference type="InterPro" id="IPR011545">
    <property type="entry name" value="DEAD/DEAH_box_helicase_dom"/>
</dbReference>
<organism evidence="4 5">
    <name type="scientific">Nocardioides dokdonensis FR1436</name>
    <dbReference type="NCBI Taxonomy" id="1300347"/>
    <lineage>
        <taxon>Bacteria</taxon>
        <taxon>Bacillati</taxon>
        <taxon>Actinomycetota</taxon>
        <taxon>Actinomycetes</taxon>
        <taxon>Propionibacteriales</taxon>
        <taxon>Nocardioidaceae</taxon>
        <taxon>Nocardioides</taxon>
    </lineage>
</organism>
<dbReference type="PATRIC" id="fig|1300347.3.peg.2770"/>
<feature type="domain" description="Helicase ATP-binding" evidence="3">
    <location>
        <begin position="110"/>
        <end position="391"/>
    </location>
</feature>
<dbReference type="SUPFAM" id="SSF52540">
    <property type="entry name" value="P-loop containing nucleoside triphosphate hydrolases"/>
    <property type="match status" value="2"/>
</dbReference>
<dbReference type="InterPro" id="IPR018973">
    <property type="entry name" value="MZB"/>
</dbReference>
<evidence type="ECO:0000313" key="5">
    <source>
        <dbReference type="Proteomes" id="UP000077868"/>
    </source>
</evidence>
<dbReference type="GO" id="GO:0006289">
    <property type="term" value="P:nucleotide-excision repair"/>
    <property type="evidence" value="ECO:0007669"/>
    <property type="project" value="TreeGrafter"/>
</dbReference>
<proteinExistence type="predicted"/>
<sequence length="1775" mass="192247">MKTTPLMLRDDLAAAYLRYIDTQYWLRNSGLSDERRALLRADGNLRSECLLEPVLPYDATVDLLATTAAAGISAESAEIVGRALFGDFTDPGQPVKLRAHQAEAVTSHFRSGSQAGRNVVVTSGTGSGKTESFLLPMLLRLVEEARTWSLQPPPDLWWRDKPHPRRWRPIRKAETRIPAVRSMILYPTNALVEDQVTRLRRAARRIGTAIPGQPIWFGRYTGVTLGTSRRPADGRGHGFAELVANLEEQTSEFGRLVEANVGEGDLAQFPDPRAHELLVRWDMVETPPDILVTNYSMLNAMLMRAFENPLFSQTRAWLDASPDHVFTLVVDELHLYRGTQGSEVAMVVRNLLSRLGLSPDSPQLRCIATSASLSAGSGGLNYLEQFFGLDSSSFHVTAGVPRALPQLSGLDRDALLAGATPSAGVVSQQIAAACVDPESGRARATESSLIAERLFGAPDDELKGLAAALTTLADASDLAGTIPLRAHQFVRTMRGMWACCNPQCSGVPEAAREGRGVGMLYGIPTLSCTDCGSRVLELLYCFSCGDASLGGHVVDRTSVDNGEPDGAAIASANVGEVASDVAPLFKRSHEDFVWFWPGQKPVQADLKWDKVIPGSKKVASFAFAPASLDHGTGLVTDAGNTLDGWIMKVVADLGERQRIPAVPDRCPRCDSRGFNPGEKFFAGTVRSPIRAHTSGAAQSTQLYLSQLVRSLGDNAKDSRTIVFTDSRDDAARTAAGIGLNHYRDVIRQMTQQVLTAERPSLRGIVDRGVALETLTPAEQGVFTSFKEAHPEALELLKKQAYVPLNDTEKLTVEASFVADDEVRVGWPELRYGICDRLVRLGIPPGGTGPSAAVNQDGSPWWKAFAPPEPDLWVPLPLNGPRETQAAMQTEKLVQALAGGLFGRAGRDLESVGIAYFAAPAASSGVVHDPIVRGQVLAVVIRILGIRNRWAGTDAKPSTNVPRSVAGYLKRVAEVHGRDYDVLADDVKGLLKSAGVATDWLLDLASLSSPLALVPLGGQRWQCDFCGFLHGHAAAGVCANVGCNRPALVELDAGAVDDEGDYYGWLSRQLPRRLAAAELTGQTKPLSEQRRRARVFKEVLLPAPAENALTVPLDVLSVTTTMEVGVDIGSLRSTVMANMPPQRFNYQQRVGRAGRSGQIFSYAVTVCRDRSHDDDYFRSPRRMTGDDPPQPFLDLKRVRIVRRVVAAEVLRLAFRAVSDPPEWTVDSIHGVFGSTSSWPERRAEIAAALSSPPLGDVVDRFCAFTGLDPIAVTAIREWLATGGLVADVDSAVARDSGLTDELSELLATYGVLPMFGFPTRVRQLVRKRPSKLEDLDRVTVSDRPLSQAVSMFAPGAKIVRDGAVHTVAGFADWAPDFKGMKPVDPLGPEILVGLCDQCGACIVDAVEPVCGICLAGLRIVPMHQPRGFRTTYQEVDYDGDEDESANAGSPTISVDGDPDLDVIVRGARLSTYVQARLVQVNDNNGRLFDIGQDFGSWLATDPELFADIKTWPPKNVVGSKQIAIGELRTTDVLTIGLDSAHAPGGLLPYSPTMMPSGLAAYRSLAEVLRRAAKRQLDIDPQELVFGLHPQGDGSMQVFLADALDNGAGYAAEIGADHNFERLLAETRLSLRDLWAEKAHADCNSSCLDCLRSYDNSRLHGLLDWRLALDMLDLLADEPLALARWMELGRRAAEGIAVTGLISLQAGTTSDGISYLHNTSTGRSVLVGHPLWWRSEDRAVEEQIVALDELAGMSSSVAQSDVFEALRRPIALIRRLA</sequence>
<dbReference type="STRING" id="1300347.I601_2773"/>
<dbReference type="InterPro" id="IPR027417">
    <property type="entry name" value="P-loop_NTPase"/>
</dbReference>
<dbReference type="InterPro" id="IPR014001">
    <property type="entry name" value="Helicase_ATP-bd"/>
</dbReference>
<dbReference type="PROSITE" id="PS51192">
    <property type="entry name" value="HELICASE_ATP_BIND_1"/>
    <property type="match status" value="1"/>
</dbReference>
<dbReference type="InterPro" id="IPR001650">
    <property type="entry name" value="Helicase_C-like"/>
</dbReference>
<dbReference type="Proteomes" id="UP000077868">
    <property type="component" value="Chromosome"/>
</dbReference>
<keyword evidence="2" id="KW-0067">ATP-binding</keyword>
<dbReference type="GO" id="GO:0043138">
    <property type="term" value="F:3'-5' DNA helicase activity"/>
    <property type="evidence" value="ECO:0007669"/>
    <property type="project" value="TreeGrafter"/>
</dbReference>
<dbReference type="GO" id="GO:0003724">
    <property type="term" value="F:RNA helicase activity"/>
    <property type="evidence" value="ECO:0007669"/>
    <property type="project" value="UniProtKB-EC"/>
</dbReference>
<dbReference type="GO" id="GO:0005524">
    <property type="term" value="F:ATP binding"/>
    <property type="evidence" value="ECO:0007669"/>
    <property type="project" value="UniProtKB-KW"/>
</dbReference>
<dbReference type="SMART" id="SM00490">
    <property type="entry name" value="HELICc"/>
    <property type="match status" value="1"/>
</dbReference>
<evidence type="ECO:0000256" key="2">
    <source>
        <dbReference type="ARBA" id="ARBA00022840"/>
    </source>
</evidence>
<name>A0A1A9GLM3_9ACTN</name>
<dbReference type="GO" id="GO:0016787">
    <property type="term" value="F:hydrolase activity"/>
    <property type="evidence" value="ECO:0007669"/>
    <property type="project" value="UniProtKB-KW"/>
</dbReference>
<dbReference type="PANTHER" id="PTHR47957:SF3">
    <property type="entry name" value="ATP-DEPENDENT HELICASE HRQ1"/>
    <property type="match status" value="1"/>
</dbReference>
<dbReference type="SMART" id="SM00487">
    <property type="entry name" value="DEXDc"/>
    <property type="match status" value="1"/>
</dbReference>
<protein>
    <submittedName>
        <fullName evidence="4">ATP-dependent RNA helicase RhlE</fullName>
        <ecNumber evidence="4">3.6.4.13</ecNumber>
    </submittedName>
</protein>
<dbReference type="Pfam" id="PF00271">
    <property type="entry name" value="Helicase_C"/>
    <property type="match status" value="1"/>
</dbReference>
<dbReference type="GO" id="GO:0036297">
    <property type="term" value="P:interstrand cross-link repair"/>
    <property type="evidence" value="ECO:0007669"/>
    <property type="project" value="TreeGrafter"/>
</dbReference>
<keyword evidence="1" id="KW-0547">Nucleotide-binding</keyword>
<dbReference type="EC" id="3.6.4.13" evidence="4"/>
<evidence type="ECO:0000256" key="1">
    <source>
        <dbReference type="ARBA" id="ARBA00022741"/>
    </source>
</evidence>
<dbReference type="Gene3D" id="3.40.50.300">
    <property type="entry name" value="P-loop containing nucleotide triphosphate hydrolases"/>
    <property type="match status" value="2"/>
</dbReference>
<dbReference type="KEGG" id="ndk:I601_2773"/>
<keyword evidence="5" id="KW-1185">Reference proteome</keyword>
<keyword evidence="4" id="KW-0347">Helicase</keyword>
<accession>A0A1A9GLM3</accession>
<dbReference type="PANTHER" id="PTHR47957">
    <property type="entry name" value="ATP-DEPENDENT HELICASE HRQ1"/>
    <property type="match status" value="1"/>
</dbReference>
<evidence type="ECO:0000259" key="3">
    <source>
        <dbReference type="PROSITE" id="PS51192"/>
    </source>
</evidence>
<dbReference type="Pfam" id="PF09369">
    <property type="entry name" value="MZB"/>
    <property type="match status" value="1"/>
</dbReference>
<keyword evidence="4" id="KW-0378">Hydrolase</keyword>
<reference evidence="4 5" key="1">
    <citation type="submission" date="2016-03" db="EMBL/GenBank/DDBJ databases">
        <title>Complete genome sequence of a soil Actinobacterium, Nocardioides dokdonensis FR1436.</title>
        <authorList>
            <person name="Kwon S.-K."/>
            <person name="Kim K."/>
            <person name="Kim J.F."/>
        </authorList>
    </citation>
    <scope>NUCLEOTIDE SEQUENCE [LARGE SCALE GENOMIC DNA]</scope>
    <source>
        <strain evidence="4 5">FR1436</strain>
    </source>
</reference>
<evidence type="ECO:0000313" key="4">
    <source>
        <dbReference type="EMBL" id="ANH39189.1"/>
    </source>
</evidence>
<dbReference type="EMBL" id="CP015079">
    <property type="protein sequence ID" value="ANH39189.1"/>
    <property type="molecule type" value="Genomic_DNA"/>
</dbReference>